<dbReference type="SUPFAM" id="SSF69318">
    <property type="entry name" value="Integrin alpha N-terminal domain"/>
    <property type="match status" value="2"/>
</dbReference>
<name>A0A5R9IP77_9GAMM</name>
<dbReference type="Pfam" id="PF13517">
    <property type="entry name" value="FG-GAP_3"/>
    <property type="match status" value="1"/>
</dbReference>
<dbReference type="RefSeq" id="WP_138320575.1">
    <property type="nucleotide sequence ID" value="NZ_VCBC01000014.1"/>
</dbReference>
<dbReference type="InterPro" id="IPR028994">
    <property type="entry name" value="Integrin_alpha_N"/>
</dbReference>
<accession>A0A5R9IP77</accession>
<dbReference type="PANTHER" id="PTHR46580">
    <property type="entry name" value="SENSOR KINASE-RELATED"/>
    <property type="match status" value="1"/>
</dbReference>
<evidence type="ECO:0000313" key="2">
    <source>
        <dbReference type="EMBL" id="TLU61809.1"/>
    </source>
</evidence>
<sequence length="574" mass="64709">MKLLTKLITVGFCCVTITLFTFSERLYSKAYPIMAALNVNQSGNLRFELADDSENQTKAIITQWHDNEKKRQGGKFQSHGWWPWGVNGFDYDNDGDIDLYLSHHGKPGGKILVNQLQESNKLTFIDLKQINPSLPYLPGADDKPKFFDFDGDGWLDIAGLSDESKPEYLFNQQGDGFLGRGKGFTLRPLSKPLDIVDINFDGYLDLDGGVKGVWIYQPQTKSFNRDEPITTTEPPGLEEKYQNLTEKHKAMRKKNRFFRAKYHQYFPTHQHGLSPNLIDLNFDGLGDIIIAGSASYGGDKIGHYLLQNDKGQYHGANKTLGLPEDAVPIYYGDINNDHLDDLLVIGDSKSGWYLNSLNGFKYHSTGMDAFFKKRAPYLLRAYPVDFDGDSDPDFVMNNPRLKITEVYENLGDGNFSRVLFSKSWSANPVYIADIDNDGDNDLILGGNNSESDTRLSIFINESKMDGNQVTVYPRYKIPNIYAAGSLIKLYITDKEENKKRTLLAKSRWNGEPVTFHIGSAEQVNIEISYPDNKKTRFDGLAANQTYTLHYNGQVEGGYQAATFKSGAKSQQARP</sequence>
<dbReference type="AlphaFoldDB" id="A0A5R9IP77"/>
<evidence type="ECO:0000256" key="1">
    <source>
        <dbReference type="ARBA" id="ARBA00022729"/>
    </source>
</evidence>
<evidence type="ECO:0000313" key="3">
    <source>
        <dbReference type="Proteomes" id="UP000307790"/>
    </source>
</evidence>
<gene>
    <name evidence="2" type="ORF">FE810_13390</name>
</gene>
<dbReference type="InterPro" id="IPR013517">
    <property type="entry name" value="FG-GAP"/>
</dbReference>
<comment type="caution">
    <text evidence="2">The sequence shown here is derived from an EMBL/GenBank/DDBJ whole genome shotgun (WGS) entry which is preliminary data.</text>
</comment>
<dbReference type="Proteomes" id="UP000307790">
    <property type="component" value="Unassembled WGS sequence"/>
</dbReference>
<keyword evidence="3" id="KW-1185">Reference proteome</keyword>
<protein>
    <submittedName>
        <fullName evidence="2">CRTAC1 family protein</fullName>
    </submittedName>
</protein>
<dbReference type="EMBL" id="VCBC01000014">
    <property type="protein sequence ID" value="TLU61809.1"/>
    <property type="molecule type" value="Genomic_DNA"/>
</dbReference>
<proteinExistence type="predicted"/>
<dbReference type="PANTHER" id="PTHR46580:SF4">
    <property type="entry name" value="ATP_GTP-BINDING PROTEIN"/>
    <property type="match status" value="1"/>
</dbReference>
<keyword evidence="1" id="KW-0732">Signal</keyword>
<organism evidence="2 3">
    <name type="scientific">Thalassotalea litorea</name>
    <dbReference type="NCBI Taxonomy" id="2020715"/>
    <lineage>
        <taxon>Bacteria</taxon>
        <taxon>Pseudomonadati</taxon>
        <taxon>Pseudomonadota</taxon>
        <taxon>Gammaproteobacteria</taxon>
        <taxon>Alteromonadales</taxon>
        <taxon>Colwelliaceae</taxon>
        <taxon>Thalassotalea</taxon>
    </lineage>
</organism>
<dbReference type="OrthoDB" id="5287961at2"/>
<reference evidence="2 3" key="1">
    <citation type="submission" date="2019-05" db="EMBL/GenBank/DDBJ databases">
        <title>Genome sequences of Thalassotalea litorea 1K03283.</title>
        <authorList>
            <person name="Zhang D."/>
        </authorList>
    </citation>
    <scope>NUCLEOTIDE SEQUENCE [LARGE SCALE GENOMIC DNA]</scope>
    <source>
        <strain evidence="2 3">MCCC 1K03283</strain>
    </source>
</reference>